<dbReference type="Pfam" id="PF00639">
    <property type="entry name" value="Rotamase"/>
    <property type="match status" value="1"/>
</dbReference>
<evidence type="ECO:0000256" key="5">
    <source>
        <dbReference type="ARBA" id="ARBA00023235"/>
    </source>
</evidence>
<evidence type="ECO:0000256" key="4">
    <source>
        <dbReference type="ARBA" id="ARBA00023186"/>
    </source>
</evidence>
<keyword evidence="5" id="KW-0413">Isomerase</keyword>
<dbReference type="PANTHER" id="PTHR47637:SF1">
    <property type="entry name" value="CHAPERONE SURA"/>
    <property type="match status" value="1"/>
</dbReference>
<dbReference type="Pfam" id="PF09312">
    <property type="entry name" value="SurA_N"/>
    <property type="match status" value="1"/>
</dbReference>
<keyword evidence="3" id="KW-0697">Rotamase</keyword>
<dbReference type="Gene3D" id="1.10.4030.10">
    <property type="entry name" value="Porin chaperone SurA, peptide-binding domain"/>
    <property type="match status" value="1"/>
</dbReference>
<evidence type="ECO:0000256" key="2">
    <source>
        <dbReference type="ARBA" id="ARBA00022764"/>
    </source>
</evidence>
<dbReference type="AlphaFoldDB" id="A0A3B0VRU8"/>
<dbReference type="PANTHER" id="PTHR47637">
    <property type="entry name" value="CHAPERONE SURA"/>
    <property type="match status" value="1"/>
</dbReference>
<dbReference type="InterPro" id="IPR050280">
    <property type="entry name" value="OMP_Chaperone_SurA"/>
</dbReference>
<dbReference type="SUPFAM" id="SSF109998">
    <property type="entry name" value="Triger factor/SurA peptide-binding domain-like"/>
    <property type="match status" value="1"/>
</dbReference>
<evidence type="ECO:0000256" key="3">
    <source>
        <dbReference type="ARBA" id="ARBA00023110"/>
    </source>
</evidence>
<dbReference type="Gene3D" id="3.10.50.40">
    <property type="match status" value="1"/>
</dbReference>
<dbReference type="PROSITE" id="PS50198">
    <property type="entry name" value="PPIC_PPIASE_2"/>
    <property type="match status" value="1"/>
</dbReference>
<sequence length="321" mass="36450">MNIRKRSLINTALALTVALLGAAVILPTTARGVVVDRIVAVVNDSIITETELKAATAIAVGGLGGGEQREYHVNTKSVVLDNLIESSLIKQDAEKIGIEVSELEIDESIDSVLERNGLTQDELIAALKEKNLPYKEYRNQIRDELIRVKFMNARFRSRIEIRDENVEEYYHQHIDEYYAEPSMRLAVLLLTDGDKDVLQKKLKTIKQGLKDGEKFTELVKQFSDGPTAAQGGDIGYLQKGEISPLIENIADSLKKGEISKPVRAKKGIYIVKLVDRKKREPKPIKEVERQIRNILYKKIMQERYEFWLDNMKKTAFIDVRL</sequence>
<dbReference type="SUPFAM" id="SSF54534">
    <property type="entry name" value="FKBP-like"/>
    <property type="match status" value="1"/>
</dbReference>
<dbReference type="InterPro" id="IPR015391">
    <property type="entry name" value="SurA_N"/>
</dbReference>
<dbReference type="GO" id="GO:0003755">
    <property type="term" value="F:peptidyl-prolyl cis-trans isomerase activity"/>
    <property type="evidence" value="ECO:0007669"/>
    <property type="project" value="UniProtKB-KW"/>
</dbReference>
<evidence type="ECO:0000259" key="6">
    <source>
        <dbReference type="PROSITE" id="PS50198"/>
    </source>
</evidence>
<dbReference type="EMBL" id="UOEZ01000015">
    <property type="protein sequence ID" value="VAW34956.1"/>
    <property type="molecule type" value="Genomic_DNA"/>
</dbReference>
<keyword evidence="1" id="KW-0732">Signal</keyword>
<evidence type="ECO:0000313" key="7">
    <source>
        <dbReference type="EMBL" id="VAW34956.1"/>
    </source>
</evidence>
<accession>A0A3B0VRU8</accession>
<proteinExistence type="predicted"/>
<name>A0A3B0VRU8_9ZZZZ</name>
<gene>
    <name evidence="7" type="ORF">MNBD_DELTA02-201</name>
</gene>
<dbReference type="InterPro" id="IPR027304">
    <property type="entry name" value="Trigger_fact/SurA_dom_sf"/>
</dbReference>
<dbReference type="InterPro" id="IPR046357">
    <property type="entry name" value="PPIase_dom_sf"/>
</dbReference>
<organism evidence="7">
    <name type="scientific">hydrothermal vent metagenome</name>
    <dbReference type="NCBI Taxonomy" id="652676"/>
    <lineage>
        <taxon>unclassified sequences</taxon>
        <taxon>metagenomes</taxon>
        <taxon>ecological metagenomes</taxon>
    </lineage>
</organism>
<evidence type="ECO:0000256" key="1">
    <source>
        <dbReference type="ARBA" id="ARBA00022729"/>
    </source>
</evidence>
<keyword evidence="2" id="KW-0574">Periplasm</keyword>
<reference evidence="7" key="1">
    <citation type="submission" date="2018-06" db="EMBL/GenBank/DDBJ databases">
        <authorList>
            <person name="Zhirakovskaya E."/>
        </authorList>
    </citation>
    <scope>NUCLEOTIDE SEQUENCE</scope>
</reference>
<protein>
    <recommendedName>
        <fullName evidence="6">PpiC domain-containing protein</fullName>
    </recommendedName>
</protein>
<dbReference type="InterPro" id="IPR000297">
    <property type="entry name" value="PPIase_PpiC"/>
</dbReference>
<keyword evidence="4" id="KW-0143">Chaperone</keyword>
<feature type="domain" description="PpiC" evidence="6">
    <location>
        <begin position="180"/>
        <end position="275"/>
    </location>
</feature>